<evidence type="ECO:0000259" key="9">
    <source>
        <dbReference type="PROSITE" id="PS50157"/>
    </source>
</evidence>
<dbReference type="AlphaFoldDB" id="A0A8J4SS31"/>
<keyword evidence="6" id="KW-0539">Nucleus</keyword>
<dbReference type="EMBL" id="LUCH01017587">
    <property type="protein sequence ID" value="KAF5394865.1"/>
    <property type="molecule type" value="Genomic_DNA"/>
</dbReference>
<dbReference type="InterPro" id="IPR050527">
    <property type="entry name" value="Snail/Krueppel_Znf"/>
</dbReference>
<feature type="region of interest" description="Disordered" evidence="8">
    <location>
        <begin position="342"/>
        <end position="368"/>
    </location>
</feature>
<dbReference type="SMART" id="SM00355">
    <property type="entry name" value="ZnF_C2H2"/>
    <property type="match status" value="6"/>
</dbReference>
<dbReference type="OrthoDB" id="10032537at2759"/>
<evidence type="ECO:0000256" key="3">
    <source>
        <dbReference type="ARBA" id="ARBA00022737"/>
    </source>
</evidence>
<evidence type="ECO:0000256" key="8">
    <source>
        <dbReference type="SAM" id="MobiDB-lite"/>
    </source>
</evidence>
<evidence type="ECO:0000313" key="10">
    <source>
        <dbReference type="EMBL" id="KAF5394865.1"/>
    </source>
</evidence>
<dbReference type="PROSITE" id="PS00028">
    <property type="entry name" value="ZINC_FINGER_C2H2_1"/>
    <property type="match status" value="3"/>
</dbReference>
<keyword evidence="11" id="KW-1185">Reference proteome</keyword>
<feature type="region of interest" description="Disordered" evidence="8">
    <location>
        <begin position="693"/>
        <end position="731"/>
    </location>
</feature>
<evidence type="ECO:0000256" key="5">
    <source>
        <dbReference type="ARBA" id="ARBA00022833"/>
    </source>
</evidence>
<sequence length="1104" mass="122388">MSQVLGLNPFRRRHYRTLSLLCDEEPLSDVQLKSYQTRLQEYHNFLDSVSRLALCGNVCITEEAVTIGEHGLLTGESLNALQHAGAISVYNTLQQNNWEFPVSEEGEVAVVKTHIPIPDEFLDSEKPIRSDWPAVHISECFVEGERAKLHGSVRPLRTFLPPTIVFRNAADVDEDILEPELNVPSTAGADGNVELVSSSKGITVKRAKKDGKEVEYIPIEEYYFGREDGNKDYYEEKGDFRFKCAVCQRIFYSNVKLMSHILGHVDEASQMGLNVADATQCQFCEASFLTAFELRAHVNQEHSDVYVNHSTSASNSELSQFVAQSASQLLMQQRLGDVSDSTTDNNLLSTAHNNSEGAATGSPNRSSTKSLWACRICGKEANSELALAHHLQSTHRQREMPYVCRLCLFRSSLFEDILEHFKKEHDNSNHLLCTYCLRIFTPSDARASAYPTIISANGAVSTSGLGAGVGQTQVYLQHLRMHQIRHQLRRCPTCRLNFTNKSDYQVHRRLDHKATRGTLADKPEDLQGESFEGVVTYEEATDQAVQYVKDTHPHITLMNAPEAGRVKSLTLVRMPENVDQIACLECGDSLGSVDHKKYLPCSMCRFGTCCSAGYNRHLSRVHVYISGTHPTEPDVGMPMVRPVYFQWIVDEVAAVMEVEAPRERAEIHAQIEHTEQPVVETNEVAPLTDKLDSTDEQAARDSYSDPSLVQPLGTSPRRADESEEHLVSNVGESKQPAQYELAPMETCEPEPPVPTESVSEPVVNASVGNVDAAADADIADLFASNEEVGTNNSLAPDCTQETVHAVAMPCGIHSPETSAEDTDQKELEAEPTPELSNELSQLDIVLKYMSFQCDARRFACMQCAISHLSGNGLARHLVEECGSSTVTLNPNPALVQARLEAEEQYRLQQEQQLQEPSETAILFEAIDTNTPGTELTTGVQKQMMLDSGQVATDGDVIMVNMEPDQLASYGLMETNEDHTTMMANNQLVTQMGPTGTTIDVTNAGGEIVQQFIIPDDLQLEEGQTLVVIHDENGQPQLAIMNQSDLIDPNNTQLVMQPEEDDTNNLLLYTNVSSHYGQFCVHVCPISGFLQCLRMIIQSWFMSGQ</sequence>
<dbReference type="GO" id="GO:0000978">
    <property type="term" value="F:RNA polymerase II cis-regulatory region sequence-specific DNA binding"/>
    <property type="evidence" value="ECO:0007669"/>
    <property type="project" value="TreeGrafter"/>
</dbReference>
<evidence type="ECO:0000256" key="2">
    <source>
        <dbReference type="ARBA" id="ARBA00022723"/>
    </source>
</evidence>
<accession>A0A8J4SS31</accession>
<dbReference type="PANTHER" id="PTHR24388:SF90">
    <property type="entry name" value="C2H2-TYPE DOMAIN-CONTAINING PROTEIN"/>
    <property type="match status" value="1"/>
</dbReference>
<dbReference type="InterPro" id="IPR013087">
    <property type="entry name" value="Znf_C2H2_type"/>
</dbReference>
<feature type="domain" description="C2H2-type" evidence="9">
    <location>
        <begin position="489"/>
        <end position="517"/>
    </location>
</feature>
<gene>
    <name evidence="10" type="ORF">PHET_09846</name>
</gene>
<comment type="caution">
    <text evidence="10">The sequence shown here is derived from an EMBL/GenBank/DDBJ whole genome shotgun (WGS) entry which is preliminary data.</text>
</comment>
<evidence type="ECO:0000313" key="11">
    <source>
        <dbReference type="Proteomes" id="UP000748531"/>
    </source>
</evidence>
<dbReference type="GO" id="GO:0008270">
    <property type="term" value="F:zinc ion binding"/>
    <property type="evidence" value="ECO:0007669"/>
    <property type="project" value="UniProtKB-KW"/>
</dbReference>
<dbReference type="GO" id="GO:0000981">
    <property type="term" value="F:DNA-binding transcription factor activity, RNA polymerase II-specific"/>
    <property type="evidence" value="ECO:0007669"/>
    <property type="project" value="TreeGrafter"/>
</dbReference>
<proteinExistence type="predicted"/>
<evidence type="ECO:0000256" key="7">
    <source>
        <dbReference type="PROSITE-ProRule" id="PRU00042"/>
    </source>
</evidence>
<organism evidence="10 11">
    <name type="scientific">Paragonimus heterotremus</name>
    <dbReference type="NCBI Taxonomy" id="100268"/>
    <lineage>
        <taxon>Eukaryota</taxon>
        <taxon>Metazoa</taxon>
        <taxon>Spiralia</taxon>
        <taxon>Lophotrochozoa</taxon>
        <taxon>Platyhelminthes</taxon>
        <taxon>Trematoda</taxon>
        <taxon>Digenea</taxon>
        <taxon>Plagiorchiida</taxon>
        <taxon>Troglotremata</taxon>
        <taxon>Troglotrematidae</taxon>
        <taxon>Paragonimus</taxon>
    </lineage>
</organism>
<feature type="compositionally biased region" description="Basic and acidic residues" evidence="8">
    <location>
        <begin position="717"/>
        <end position="726"/>
    </location>
</feature>
<feature type="compositionally biased region" description="Basic and acidic residues" evidence="8">
    <location>
        <begin position="693"/>
        <end position="703"/>
    </location>
</feature>
<keyword evidence="2" id="KW-0479">Metal-binding</keyword>
<evidence type="ECO:0000256" key="6">
    <source>
        <dbReference type="ARBA" id="ARBA00023242"/>
    </source>
</evidence>
<feature type="domain" description="C2H2-type" evidence="9">
    <location>
        <begin position="372"/>
        <end position="400"/>
    </location>
</feature>
<dbReference type="SUPFAM" id="SSF57667">
    <property type="entry name" value="beta-beta-alpha zinc fingers"/>
    <property type="match status" value="1"/>
</dbReference>
<evidence type="ECO:0000256" key="4">
    <source>
        <dbReference type="ARBA" id="ARBA00022771"/>
    </source>
</evidence>
<dbReference type="Gene3D" id="3.30.160.60">
    <property type="entry name" value="Classic Zinc Finger"/>
    <property type="match status" value="2"/>
</dbReference>
<dbReference type="PROSITE" id="PS50157">
    <property type="entry name" value="ZINC_FINGER_C2H2_2"/>
    <property type="match status" value="3"/>
</dbReference>
<evidence type="ECO:0000256" key="1">
    <source>
        <dbReference type="ARBA" id="ARBA00022499"/>
    </source>
</evidence>
<keyword evidence="1" id="KW-1017">Isopeptide bond</keyword>
<keyword evidence="3" id="KW-0677">Repeat</keyword>
<name>A0A8J4SS31_9TREM</name>
<keyword evidence="5" id="KW-0862">Zinc</keyword>
<dbReference type="InterPro" id="IPR036236">
    <property type="entry name" value="Znf_C2H2_sf"/>
</dbReference>
<dbReference type="InterPro" id="IPR057618">
    <property type="entry name" value="Znf_POGZ/Z280C-D-like"/>
</dbReference>
<dbReference type="PANTHER" id="PTHR24388">
    <property type="entry name" value="ZINC FINGER PROTEIN"/>
    <property type="match status" value="1"/>
</dbReference>
<dbReference type="Pfam" id="PF25429">
    <property type="entry name" value="zf-POGZ"/>
    <property type="match status" value="1"/>
</dbReference>
<keyword evidence="4 7" id="KW-0863">Zinc-finger</keyword>
<dbReference type="Proteomes" id="UP000748531">
    <property type="component" value="Unassembled WGS sequence"/>
</dbReference>
<feature type="region of interest" description="Disordered" evidence="8">
    <location>
        <begin position="812"/>
        <end position="835"/>
    </location>
</feature>
<feature type="domain" description="C2H2-type" evidence="9">
    <location>
        <begin position="242"/>
        <end position="269"/>
    </location>
</feature>
<reference evidence="10" key="1">
    <citation type="submission" date="2019-05" db="EMBL/GenBank/DDBJ databases">
        <title>Annotation for the trematode Paragonimus heterotremus.</title>
        <authorList>
            <person name="Choi Y.-J."/>
        </authorList>
    </citation>
    <scope>NUCLEOTIDE SEQUENCE</scope>
    <source>
        <strain evidence="10">LC</strain>
    </source>
</reference>
<protein>
    <recommendedName>
        <fullName evidence="9">C2H2-type domain-containing protein</fullName>
    </recommendedName>
</protein>